<sequence length="168" mass="19015">MDRIDGTGGFLFRPDHPLPEKKKKTNSAKKPSRGMFGKLLSKTEVSESEFSTLPGTPIESDDQLREIIDTIHSTGEQILKYPGPDTLARYRQAVGDFIRHVSSNAYQVDEQISRRDVLNQKKYSIIRIVNEKLEKLSRSVLSSQNRQMDMLGGMEEIQGLLVDLLHVS</sequence>
<dbReference type="Gene3D" id="1.20.120.490">
    <property type="entry name" value="Hypothetical protein TM1646-like domain"/>
    <property type="match status" value="1"/>
</dbReference>
<protein>
    <submittedName>
        <fullName evidence="2">DUF327 domain-containing protein</fullName>
    </submittedName>
</protein>
<organism evidence="2 3">
    <name type="scientific">Salinispira pacifica</name>
    <dbReference type="NCBI Taxonomy" id="1307761"/>
    <lineage>
        <taxon>Bacteria</taxon>
        <taxon>Pseudomonadati</taxon>
        <taxon>Spirochaetota</taxon>
        <taxon>Spirochaetia</taxon>
        <taxon>Spirochaetales</taxon>
        <taxon>Spirochaetaceae</taxon>
        <taxon>Salinispira</taxon>
    </lineage>
</organism>
<dbReference type="InterPro" id="IPR005585">
    <property type="entry name" value="DUF327"/>
</dbReference>
<evidence type="ECO:0000313" key="2">
    <source>
        <dbReference type="EMBL" id="AHC14767.1"/>
    </source>
</evidence>
<dbReference type="SUPFAM" id="SSF158397">
    <property type="entry name" value="TM1646-like"/>
    <property type="match status" value="1"/>
</dbReference>
<dbReference type="EMBL" id="CP006939">
    <property type="protein sequence ID" value="AHC14767.1"/>
    <property type="molecule type" value="Genomic_DNA"/>
</dbReference>
<name>V5WG05_9SPIO</name>
<reference evidence="2 3" key="1">
    <citation type="journal article" date="2015" name="Stand. Genomic Sci.">
        <title>Complete genome sequence and description of Salinispira pacifica gen. nov., sp. nov., a novel spirochaete isolated form a hypersaline microbial mat.</title>
        <authorList>
            <person name="Ben Hania W."/>
            <person name="Joseph M."/>
            <person name="Schumann P."/>
            <person name="Bunk B."/>
            <person name="Fiebig A."/>
            <person name="Sproer C."/>
            <person name="Klenk H.P."/>
            <person name="Fardeau M.L."/>
            <person name="Spring S."/>
        </authorList>
    </citation>
    <scope>NUCLEOTIDE SEQUENCE [LARGE SCALE GENOMIC DNA]</scope>
    <source>
        <strain evidence="2 3">L21-RPul-D2</strain>
    </source>
</reference>
<dbReference type="Pfam" id="PF03885">
    <property type="entry name" value="DUF327"/>
    <property type="match status" value="1"/>
</dbReference>
<dbReference type="InterPro" id="IPR024042">
    <property type="entry name" value="TM1646-like_dom_sf"/>
</dbReference>
<dbReference type="Proteomes" id="UP000018680">
    <property type="component" value="Chromosome"/>
</dbReference>
<accession>V5WG05</accession>
<dbReference type="STRING" id="1307761.L21SP2_1368"/>
<gene>
    <name evidence="2" type="ORF">L21SP2_1368</name>
</gene>
<evidence type="ECO:0000256" key="1">
    <source>
        <dbReference type="SAM" id="MobiDB-lite"/>
    </source>
</evidence>
<evidence type="ECO:0000313" key="3">
    <source>
        <dbReference type="Proteomes" id="UP000018680"/>
    </source>
</evidence>
<dbReference type="AlphaFoldDB" id="V5WG05"/>
<dbReference type="KEGG" id="slr:L21SP2_1368"/>
<dbReference type="HOGENOM" id="CLU_1607674_0_0_12"/>
<feature type="region of interest" description="Disordered" evidence="1">
    <location>
        <begin position="1"/>
        <end position="38"/>
    </location>
</feature>
<proteinExistence type="predicted"/>
<feature type="compositionally biased region" description="Basic residues" evidence="1">
    <location>
        <begin position="21"/>
        <end position="32"/>
    </location>
</feature>
<dbReference type="OrthoDB" id="371181at2"/>
<dbReference type="eggNOG" id="COG1728">
    <property type="taxonomic scope" value="Bacteria"/>
</dbReference>
<keyword evidence="3" id="KW-1185">Reference proteome</keyword>
<dbReference type="RefSeq" id="WP_024267690.1">
    <property type="nucleotide sequence ID" value="NC_023035.1"/>
</dbReference>